<proteinExistence type="predicted"/>
<dbReference type="PANTHER" id="PTHR33142">
    <property type="entry name" value="CYCLIN-DEPENDENT PROTEIN KINASE INHIBITOR SMR13"/>
    <property type="match status" value="1"/>
</dbReference>
<dbReference type="Proteomes" id="UP001346149">
    <property type="component" value="Unassembled WGS sequence"/>
</dbReference>
<comment type="caution">
    <text evidence="4">The sequence shown here is derived from an EMBL/GenBank/DDBJ whole genome shotgun (WGS) entry which is preliminary data.</text>
</comment>
<evidence type="ECO:0000256" key="1">
    <source>
        <dbReference type="ARBA" id="ARBA00023013"/>
    </source>
</evidence>
<dbReference type="AlphaFoldDB" id="A0AAN7QAP2"/>
<gene>
    <name evidence="4" type="ORF">SAY86_008444</name>
</gene>
<keyword evidence="2" id="KW-0131">Cell cycle</keyword>
<organism evidence="4 5">
    <name type="scientific">Trapa natans</name>
    <name type="common">Water chestnut</name>
    <dbReference type="NCBI Taxonomy" id="22666"/>
    <lineage>
        <taxon>Eukaryota</taxon>
        <taxon>Viridiplantae</taxon>
        <taxon>Streptophyta</taxon>
        <taxon>Embryophyta</taxon>
        <taxon>Tracheophyta</taxon>
        <taxon>Spermatophyta</taxon>
        <taxon>Magnoliopsida</taxon>
        <taxon>eudicotyledons</taxon>
        <taxon>Gunneridae</taxon>
        <taxon>Pentapetalae</taxon>
        <taxon>rosids</taxon>
        <taxon>malvids</taxon>
        <taxon>Myrtales</taxon>
        <taxon>Lythraceae</taxon>
        <taxon>Trapa</taxon>
    </lineage>
</organism>
<feature type="compositionally biased region" description="Basic residues" evidence="3">
    <location>
        <begin position="1"/>
        <end position="12"/>
    </location>
</feature>
<dbReference type="EMBL" id="JAXQNO010000024">
    <property type="protein sequence ID" value="KAK4762676.1"/>
    <property type="molecule type" value="Genomic_DNA"/>
</dbReference>
<dbReference type="GO" id="GO:0032875">
    <property type="term" value="P:regulation of DNA endoreduplication"/>
    <property type="evidence" value="ECO:0007669"/>
    <property type="project" value="InterPro"/>
</dbReference>
<sequence length="125" mass="13693">MAPKGRARRTRPPRISTTASSPPAIKPRKPRKPPSNPKNLEISAVSPPSTLPPLGAEPPPAKTGHVCSTPKARRFRIPATETCPPAPKKQRPASKNACFRRKHIAFFSHPDIELFFNMAFRAISA</sequence>
<evidence type="ECO:0000313" key="4">
    <source>
        <dbReference type="EMBL" id="KAK4762676.1"/>
    </source>
</evidence>
<dbReference type="GO" id="GO:0005634">
    <property type="term" value="C:nucleus"/>
    <property type="evidence" value="ECO:0007669"/>
    <property type="project" value="TreeGrafter"/>
</dbReference>
<accession>A0AAN7QAP2</accession>
<keyword evidence="5" id="KW-1185">Reference proteome</keyword>
<name>A0AAN7QAP2_TRANT</name>
<dbReference type="PANTHER" id="PTHR33142:SF8">
    <property type="entry name" value="CYCLIN-DEPENDENT PROTEIN KINASE INHIBITOR SMR9"/>
    <property type="match status" value="1"/>
</dbReference>
<dbReference type="GO" id="GO:0004860">
    <property type="term" value="F:protein kinase inhibitor activity"/>
    <property type="evidence" value="ECO:0007669"/>
    <property type="project" value="UniProtKB-KW"/>
</dbReference>
<evidence type="ECO:0000256" key="3">
    <source>
        <dbReference type="SAM" id="MobiDB-lite"/>
    </source>
</evidence>
<protein>
    <submittedName>
        <fullName evidence="4">Uncharacterized protein</fullName>
    </submittedName>
</protein>
<evidence type="ECO:0000256" key="2">
    <source>
        <dbReference type="ARBA" id="ARBA00023306"/>
    </source>
</evidence>
<keyword evidence="1" id="KW-0649">Protein kinase inhibitor</keyword>
<feature type="compositionally biased region" description="Pro residues" evidence="3">
    <location>
        <begin position="49"/>
        <end position="61"/>
    </location>
</feature>
<feature type="region of interest" description="Disordered" evidence="3">
    <location>
        <begin position="1"/>
        <end position="68"/>
    </location>
</feature>
<evidence type="ECO:0000313" key="5">
    <source>
        <dbReference type="Proteomes" id="UP001346149"/>
    </source>
</evidence>
<dbReference type="InterPro" id="IPR040389">
    <property type="entry name" value="SMR"/>
</dbReference>
<reference evidence="4 5" key="1">
    <citation type="journal article" date="2023" name="Hortic Res">
        <title>Pangenome of water caltrop reveals structural variations and asymmetric subgenome divergence after allopolyploidization.</title>
        <authorList>
            <person name="Zhang X."/>
            <person name="Chen Y."/>
            <person name="Wang L."/>
            <person name="Yuan Y."/>
            <person name="Fang M."/>
            <person name="Shi L."/>
            <person name="Lu R."/>
            <person name="Comes H.P."/>
            <person name="Ma Y."/>
            <person name="Chen Y."/>
            <person name="Huang G."/>
            <person name="Zhou Y."/>
            <person name="Zheng Z."/>
            <person name="Qiu Y."/>
        </authorList>
    </citation>
    <scope>NUCLEOTIDE SEQUENCE [LARGE SCALE GENOMIC DNA]</scope>
    <source>
        <strain evidence="4">F231</strain>
    </source>
</reference>